<name>A0A3P6RQ94_CYLGO</name>
<proteinExistence type="predicted"/>
<keyword evidence="2" id="KW-1185">Reference proteome</keyword>
<organism evidence="1 2">
    <name type="scientific">Cylicostephanus goldi</name>
    <name type="common">Nematode worm</name>
    <dbReference type="NCBI Taxonomy" id="71465"/>
    <lineage>
        <taxon>Eukaryota</taxon>
        <taxon>Metazoa</taxon>
        <taxon>Ecdysozoa</taxon>
        <taxon>Nematoda</taxon>
        <taxon>Chromadorea</taxon>
        <taxon>Rhabditida</taxon>
        <taxon>Rhabditina</taxon>
        <taxon>Rhabditomorpha</taxon>
        <taxon>Strongyloidea</taxon>
        <taxon>Strongylidae</taxon>
        <taxon>Cylicostephanus</taxon>
    </lineage>
</organism>
<evidence type="ECO:0000313" key="1">
    <source>
        <dbReference type="EMBL" id="VDK63906.1"/>
    </source>
</evidence>
<protein>
    <submittedName>
        <fullName evidence="1">Uncharacterized protein</fullName>
    </submittedName>
</protein>
<dbReference type="EMBL" id="UYRV01017891">
    <property type="protein sequence ID" value="VDK63906.1"/>
    <property type="molecule type" value="Genomic_DNA"/>
</dbReference>
<dbReference type="OrthoDB" id="5816235at2759"/>
<sequence>MVKQLSPSELSTLWLLHDRHTTRQAVEKAIELGLPLWPEAVHLARACHRSNMDLAGGAYYVVGSDFVDNEDSSQYDYHELGMQLWAHQNPDLLYQYFDHIYFINLPVVLGRYPEAY</sequence>
<gene>
    <name evidence="1" type="ORF">CGOC_LOCUS5775</name>
</gene>
<feature type="non-terminal residue" evidence="1">
    <location>
        <position position="116"/>
    </location>
</feature>
<dbReference type="Proteomes" id="UP000271889">
    <property type="component" value="Unassembled WGS sequence"/>
</dbReference>
<accession>A0A3P6RQ94</accession>
<reference evidence="1 2" key="1">
    <citation type="submission" date="2018-11" db="EMBL/GenBank/DDBJ databases">
        <authorList>
            <consortium name="Pathogen Informatics"/>
        </authorList>
    </citation>
    <scope>NUCLEOTIDE SEQUENCE [LARGE SCALE GENOMIC DNA]</scope>
</reference>
<evidence type="ECO:0000313" key="2">
    <source>
        <dbReference type="Proteomes" id="UP000271889"/>
    </source>
</evidence>
<dbReference type="AlphaFoldDB" id="A0A3P6RQ94"/>